<evidence type="ECO:0000256" key="2">
    <source>
        <dbReference type="SAM" id="Phobius"/>
    </source>
</evidence>
<accession>A0A1X7TP99</accession>
<protein>
    <submittedName>
        <fullName evidence="3">Uncharacterized protein</fullName>
    </submittedName>
</protein>
<keyword evidence="2" id="KW-1133">Transmembrane helix</keyword>
<keyword evidence="2" id="KW-0472">Membrane</keyword>
<feature type="compositionally biased region" description="Low complexity" evidence="1">
    <location>
        <begin position="81"/>
        <end position="94"/>
    </location>
</feature>
<feature type="region of interest" description="Disordered" evidence="1">
    <location>
        <begin position="81"/>
        <end position="109"/>
    </location>
</feature>
<feature type="transmembrane region" description="Helical" evidence="2">
    <location>
        <begin position="309"/>
        <end position="336"/>
    </location>
</feature>
<feature type="compositionally biased region" description="Polar residues" evidence="1">
    <location>
        <begin position="95"/>
        <end position="105"/>
    </location>
</feature>
<evidence type="ECO:0000256" key="1">
    <source>
        <dbReference type="SAM" id="MobiDB-lite"/>
    </source>
</evidence>
<name>A0A1X7TP99_AMPQE</name>
<dbReference type="EnsemblMetazoa" id="Aqu2.1.16528_001">
    <property type="protein sequence ID" value="Aqu2.1.16528_001"/>
    <property type="gene ID" value="Aqu2.1.16528"/>
</dbReference>
<dbReference type="OrthoDB" id="5971203at2759"/>
<organism evidence="3">
    <name type="scientific">Amphimedon queenslandica</name>
    <name type="common">Sponge</name>
    <dbReference type="NCBI Taxonomy" id="400682"/>
    <lineage>
        <taxon>Eukaryota</taxon>
        <taxon>Metazoa</taxon>
        <taxon>Porifera</taxon>
        <taxon>Demospongiae</taxon>
        <taxon>Heteroscleromorpha</taxon>
        <taxon>Haplosclerida</taxon>
        <taxon>Niphatidae</taxon>
        <taxon>Amphimedon</taxon>
    </lineage>
</organism>
<feature type="region of interest" description="Disordered" evidence="1">
    <location>
        <begin position="342"/>
        <end position="362"/>
    </location>
</feature>
<keyword evidence="2" id="KW-0812">Transmembrane</keyword>
<dbReference type="InParanoid" id="A0A1X7TP99"/>
<dbReference type="AlphaFoldDB" id="A0A1X7TP99"/>
<evidence type="ECO:0000313" key="3">
    <source>
        <dbReference type="EnsemblMetazoa" id="Aqu2.1.16528_001"/>
    </source>
</evidence>
<sequence length="697" mass="74772">MEAEENPYSNNEVEVPDDKAIYPMELDDASGFDFQRKIASVPSEKTNIVIIIALVVIIFLLIILLGVCGATAHHVYNTTPASTDCTTSTAATSSPVQSGSGNNSSDQDRLNRHNELVSAIQNVTDLVNSQLMYTASNGDYIGQLMNSTTQSLASIVNTLSNLGDTGTSTAGVVDNILLVVNNILTIQNGSQLFNTFKHISCSDVYNALPNSPSGYYHLNSKTVYCNMDQLCNVTGGWTRLGYFDMTDATTNCPSGFQLYQQSGGEDKMEQVGVENKNFYEMELDDSSVKGFDVQQKLGGMPSSRKPHTIVLVALFVIIFLLAVILAIGAATAYQVFNAPSTTCPSDSSSSSSSTSSSSVGSPDQYSQIIRLMNSIEGKINSTQRSLNASSMATSDQFAQLTKSLQDVSDMVNSQLRYAANNSDAIGELRNTLSTLSSVQLSQLVTALQDISTIVNSQLMYAVNNSDAISQLTDSMTQRLVNIVGTLSTLKSTSTTSAGVIDDILLLVNGISAIQNASQLLNTLQHITCKDIYMAQPDSPTGYYHINSETVYCNMDNLCNTTGGWTRMGYFDMSDATTSCPSGFSQYTKGSIRACGRPGNSASCVSQQIPPNVLSYSEICGRVVGYQYATTDGFRGGGGLNSYYVEGVSITYGSPRTHVWTLASGSRESHTDGGGYNCPCSTGSTQTVPSFCWQQLLL</sequence>
<feature type="transmembrane region" description="Helical" evidence="2">
    <location>
        <begin position="48"/>
        <end position="68"/>
    </location>
</feature>
<reference evidence="3" key="1">
    <citation type="submission" date="2017-05" db="UniProtKB">
        <authorList>
            <consortium name="EnsemblMetazoa"/>
        </authorList>
    </citation>
    <scope>IDENTIFICATION</scope>
</reference>
<proteinExistence type="predicted"/>